<dbReference type="Proteomes" id="UP000266841">
    <property type="component" value="Unassembled WGS sequence"/>
</dbReference>
<proteinExistence type="predicted"/>
<evidence type="ECO:0000256" key="2">
    <source>
        <dbReference type="SAM" id="SignalP"/>
    </source>
</evidence>
<feature type="compositionally biased region" description="Basic and acidic residues" evidence="1">
    <location>
        <begin position="213"/>
        <end position="224"/>
    </location>
</feature>
<evidence type="ECO:0000313" key="4">
    <source>
        <dbReference type="Proteomes" id="UP000266841"/>
    </source>
</evidence>
<evidence type="ECO:0000256" key="1">
    <source>
        <dbReference type="SAM" id="MobiDB-lite"/>
    </source>
</evidence>
<name>K0R9B9_THAOC</name>
<reference evidence="3 4" key="1">
    <citation type="journal article" date="2012" name="Genome Biol.">
        <title>Genome and low-iron response of an oceanic diatom adapted to chronic iron limitation.</title>
        <authorList>
            <person name="Lommer M."/>
            <person name="Specht M."/>
            <person name="Roy A.S."/>
            <person name="Kraemer L."/>
            <person name="Andreson R."/>
            <person name="Gutowska M.A."/>
            <person name="Wolf J."/>
            <person name="Bergner S.V."/>
            <person name="Schilhabel M.B."/>
            <person name="Klostermeier U.C."/>
            <person name="Beiko R.G."/>
            <person name="Rosenstiel P."/>
            <person name="Hippler M."/>
            <person name="Laroche J."/>
        </authorList>
    </citation>
    <scope>NUCLEOTIDE SEQUENCE [LARGE SCALE GENOMIC DNA]</scope>
    <source>
        <strain evidence="3 4">CCMP1005</strain>
    </source>
</reference>
<protein>
    <submittedName>
        <fullName evidence="3">Uncharacterized protein</fullName>
    </submittedName>
</protein>
<feature type="signal peptide" evidence="2">
    <location>
        <begin position="1"/>
        <end position="24"/>
    </location>
</feature>
<sequence>MGWPPKVSPLRRAVFHLLLHPDLANVACTAEQLAGVLTLFVSETSTTHVVTADHIKNAFKGGCNDEYEYKSLSNVKGGEDGDKLVFRQSRGGSARAGADRPSAWEVTRYNGGGSAGKALQVHPLDKALRHSKIGDAVPKDVKDAFVECFIPYADTLAKRAAGERKTKGGGANSATNAKKGGTSDGGRPRSASAVQTPSNAKRPRLPTSPQLSQKERERENLMKERDQLVSKLSGVLSKIKVLQQEIDSEMAGVEASTVEQAVGTVAVSSESAAEEGRKTIHYTISGVKGKVLGRMDLKSVVLEQDLIDNMLDLPAELDGSDNADRRDKNSYSRVNHGSGEIWCPVTHTLLAKNRQNEIMGHHNLVKKTGKLFDHSQCTIGDEAKRWMAAFDMHAYGASDEGKVMAHAGALSAFLTVQLGYKISPGDIGRALPSGATQASMEFNLAADCLIKVCHEIKKDNARHLGLITDHGHRGDQDHFVKLVIWAGFDEDDNWTIKYFCLDVDSGGHSALEAAVAVKKSVTAFQDLLNEVVGERVEIKVITGDSGGGAKVQSLHPALVDCDVMDLDSQLKPCGLHGGVKPLERACVETVGAQGIGARTPIQLSWLFVRLMKYLRTSLDRKGLDDLWKSGVEALSTNPTWQRQAKEHSQAAYDQFVEAFETMSMSGDDDDDEDDDVVDLTNTLLSGAPTNLQDPVFSRWGTVLAAAGVLVHNYMVVFFIAKMVKETNKSGSYAWQLACAMISLMNNKSEPEFSGPVFSLDEFIDSFTAEGATEYENNESLPTIEAGNSPIFYTALCFLDGFNKAFVESERYSPTCYNLVPRPHSSFTEHYNWQLQDNPILGKNTSGQMVCYLLERAYIMNSELKILENGGWRDMPEFLLFRSAMEGIAEGDDGTSYFKKFVDTFFERYRLSFELHVLANWLNENTFHYGLGGTPAVAKEIARWIVDFERIVASMPESDDDDSDDGLVDDDQSEFEFSDVTVNLSKYHKMGSEEIEVNLRKLMRFVTANVDRNVVSKQTFVIEHMDHIRRLAGTEGVVDMWNHEAPEGSRKRKIIETTWGHGNEYHDYKPFARAIWQQIMIHAHHQQRCELFVQMCNLVSQAGMTEGRRSSRALIVSILIRTFNAWGLERRQETVRKENAERIARGEKTKPVPDRLWGSHKADLFGQYLEGFFKKVDAAKVELKEMDADAYDRLVERLKSNDRKASAEERRALITQYKSNMSGNWTHYKAEEARGIEKTALMQGGVLFRLLTMKHNMMDHVEAEIKARGIKMSAAQRRDFSIAEKRSLIRKNEFQARVVEEKELKEAQVTYFKPKSSLMTRFLDRQAAILKAESDIDNS</sequence>
<dbReference type="EMBL" id="AGNL01044158">
    <property type="protein sequence ID" value="EJK50148.1"/>
    <property type="molecule type" value="Genomic_DNA"/>
</dbReference>
<accession>K0R9B9</accession>
<keyword evidence="4" id="KW-1185">Reference proteome</keyword>
<organism evidence="3 4">
    <name type="scientific">Thalassiosira oceanica</name>
    <name type="common">Marine diatom</name>
    <dbReference type="NCBI Taxonomy" id="159749"/>
    <lineage>
        <taxon>Eukaryota</taxon>
        <taxon>Sar</taxon>
        <taxon>Stramenopiles</taxon>
        <taxon>Ochrophyta</taxon>
        <taxon>Bacillariophyta</taxon>
        <taxon>Coscinodiscophyceae</taxon>
        <taxon>Thalassiosirophycidae</taxon>
        <taxon>Thalassiosirales</taxon>
        <taxon>Thalassiosiraceae</taxon>
        <taxon>Thalassiosira</taxon>
    </lineage>
</organism>
<feature type="chain" id="PRO_5003840071" evidence="2">
    <location>
        <begin position="25"/>
        <end position="1338"/>
    </location>
</feature>
<gene>
    <name evidence="3" type="ORF">THAOC_30916</name>
</gene>
<comment type="caution">
    <text evidence="3">The sequence shown here is derived from an EMBL/GenBank/DDBJ whole genome shotgun (WGS) entry which is preliminary data.</text>
</comment>
<evidence type="ECO:0000313" key="3">
    <source>
        <dbReference type="EMBL" id="EJK50148.1"/>
    </source>
</evidence>
<keyword evidence="2" id="KW-0732">Signal</keyword>
<feature type="region of interest" description="Disordered" evidence="1">
    <location>
        <begin position="160"/>
        <end position="224"/>
    </location>
</feature>